<dbReference type="GO" id="GO:0006995">
    <property type="term" value="P:cellular response to nitrogen starvation"/>
    <property type="evidence" value="ECO:0007669"/>
    <property type="project" value="TreeGrafter"/>
</dbReference>
<dbReference type="EMBL" id="GDIQ01036869">
    <property type="protein sequence ID" value="JAN57868.1"/>
    <property type="molecule type" value="Transcribed_RNA"/>
</dbReference>
<dbReference type="GO" id="GO:0034271">
    <property type="term" value="C:phosphatidylinositol 3-kinase complex, class III, type I"/>
    <property type="evidence" value="ECO:0007669"/>
    <property type="project" value="TreeGrafter"/>
</dbReference>
<gene>
    <name evidence="7" type="ORF">OUZ56_029930</name>
</gene>
<dbReference type="Proteomes" id="UP001234178">
    <property type="component" value="Unassembled WGS sequence"/>
</dbReference>
<evidence type="ECO:0000313" key="7">
    <source>
        <dbReference type="EMBL" id="KAK4037905.1"/>
    </source>
</evidence>
<dbReference type="AlphaFoldDB" id="A0A0P5ZFC5"/>
<evidence type="ECO:0000256" key="3">
    <source>
        <dbReference type="SAM" id="Coils"/>
    </source>
</evidence>
<dbReference type="GO" id="GO:0045324">
    <property type="term" value="P:late endosome to vacuole transport"/>
    <property type="evidence" value="ECO:0007669"/>
    <property type="project" value="TreeGrafter"/>
</dbReference>
<evidence type="ECO:0000313" key="8">
    <source>
        <dbReference type="Proteomes" id="UP001234178"/>
    </source>
</evidence>
<dbReference type="InterPro" id="IPR038274">
    <property type="entry name" value="Atg6/Beclin_C_sf"/>
</dbReference>
<dbReference type="InterPro" id="IPR041691">
    <property type="entry name" value="Atg6/beclin_CC"/>
</dbReference>
<dbReference type="GO" id="GO:0030674">
    <property type="term" value="F:protein-macromolecule adaptor activity"/>
    <property type="evidence" value="ECO:0007669"/>
    <property type="project" value="TreeGrafter"/>
</dbReference>
<dbReference type="PANTHER" id="PTHR12768">
    <property type="entry name" value="BECLIN 1"/>
    <property type="match status" value="1"/>
</dbReference>
<evidence type="ECO:0000313" key="6">
    <source>
        <dbReference type="EMBL" id="JAN57868.1"/>
    </source>
</evidence>
<reference evidence="6" key="1">
    <citation type="submission" date="2015-10" db="EMBL/GenBank/DDBJ databases">
        <title>EvidentialGene: Evidence-directed Construction of Complete mRNA Transcriptomes without Genomes.</title>
        <authorList>
            <person name="Gilbert D.G."/>
        </authorList>
    </citation>
    <scope>NUCLEOTIDE SEQUENCE</scope>
</reference>
<dbReference type="Pfam" id="PF04111">
    <property type="entry name" value="APG6"/>
    <property type="match status" value="1"/>
</dbReference>
<feature type="domain" description="Atg6 BARA" evidence="4">
    <location>
        <begin position="269"/>
        <end position="453"/>
    </location>
</feature>
<dbReference type="EMBL" id="JAOYFB010000040">
    <property type="protein sequence ID" value="KAK4037905.1"/>
    <property type="molecule type" value="Genomic_DNA"/>
</dbReference>
<dbReference type="CTD" id="42850"/>
<dbReference type="PANTHER" id="PTHR12768:SF4">
    <property type="entry name" value="BECLIN-1"/>
    <property type="match status" value="1"/>
</dbReference>
<dbReference type="OrthoDB" id="20368at2759"/>
<proteinExistence type="inferred from homology"/>
<keyword evidence="2 3" id="KW-0175">Coiled coil</keyword>
<dbReference type="GO" id="GO:0000045">
    <property type="term" value="P:autophagosome assembly"/>
    <property type="evidence" value="ECO:0007669"/>
    <property type="project" value="TreeGrafter"/>
</dbReference>
<reference evidence="7 8" key="2">
    <citation type="journal article" date="2023" name="Nucleic Acids Res.">
        <title>The hologenome of Daphnia magna reveals possible DNA methylation and microbiome-mediated evolution of the host genome.</title>
        <authorList>
            <person name="Chaturvedi A."/>
            <person name="Li X."/>
            <person name="Dhandapani V."/>
            <person name="Marshall H."/>
            <person name="Kissane S."/>
            <person name="Cuenca-Cambronero M."/>
            <person name="Asole G."/>
            <person name="Calvet F."/>
            <person name="Ruiz-Romero M."/>
            <person name="Marangio P."/>
            <person name="Guigo R."/>
            <person name="Rago D."/>
            <person name="Mirbahai L."/>
            <person name="Eastwood N."/>
            <person name="Colbourne J.K."/>
            <person name="Zhou J."/>
            <person name="Mallon E."/>
            <person name="Orsini L."/>
        </authorList>
    </citation>
    <scope>NUCLEOTIDE SEQUENCE [LARGE SCALE GENOMIC DNA]</scope>
    <source>
        <strain evidence="7">LRV0_1</strain>
    </source>
</reference>
<dbReference type="GO" id="GO:0034272">
    <property type="term" value="C:phosphatidylinositol 3-kinase complex, class III, type II"/>
    <property type="evidence" value="ECO:0007669"/>
    <property type="project" value="TreeGrafter"/>
</dbReference>
<accession>A0A0P5ZFC5</accession>
<evidence type="ECO:0000259" key="4">
    <source>
        <dbReference type="Pfam" id="PF04111"/>
    </source>
</evidence>
<dbReference type="InterPro" id="IPR040455">
    <property type="entry name" value="Atg6_BARA"/>
</dbReference>
<feature type="coiled-coil region" evidence="3">
    <location>
        <begin position="182"/>
        <end position="209"/>
    </location>
</feature>
<evidence type="ECO:0000256" key="1">
    <source>
        <dbReference type="ARBA" id="ARBA00005965"/>
    </source>
</evidence>
<feature type="domain" description="Atg6/beclin coiled-coil" evidence="5">
    <location>
        <begin position="136"/>
        <end position="266"/>
    </location>
</feature>
<organism evidence="6">
    <name type="scientific">Daphnia magna</name>
    <dbReference type="NCBI Taxonomy" id="35525"/>
    <lineage>
        <taxon>Eukaryota</taxon>
        <taxon>Metazoa</taxon>
        <taxon>Ecdysozoa</taxon>
        <taxon>Arthropoda</taxon>
        <taxon>Crustacea</taxon>
        <taxon>Branchiopoda</taxon>
        <taxon>Diplostraca</taxon>
        <taxon>Cladocera</taxon>
        <taxon>Anomopoda</taxon>
        <taxon>Daphniidae</taxon>
        <taxon>Daphnia</taxon>
    </lineage>
</organism>
<dbReference type="GO" id="GO:0043548">
    <property type="term" value="F:phosphatidylinositol 3-kinase binding"/>
    <property type="evidence" value="ECO:0007669"/>
    <property type="project" value="TreeGrafter"/>
</dbReference>
<dbReference type="GO" id="GO:0000407">
    <property type="term" value="C:phagophore assembly site"/>
    <property type="evidence" value="ECO:0007669"/>
    <property type="project" value="TreeGrafter"/>
</dbReference>
<dbReference type="Gene3D" id="6.10.250.3110">
    <property type="match status" value="1"/>
</dbReference>
<protein>
    <submittedName>
        <fullName evidence="6">Beclin-1</fullName>
    </submittedName>
</protein>
<comment type="similarity">
    <text evidence="1">Belongs to the beclin family.</text>
</comment>
<keyword evidence="8" id="KW-1185">Reference proteome</keyword>
<dbReference type="Gene3D" id="1.10.418.40">
    <property type="entry name" value="Autophagy protein 6/Beclin 1"/>
    <property type="match status" value="1"/>
</dbReference>
<dbReference type="GO" id="GO:0000423">
    <property type="term" value="P:mitophagy"/>
    <property type="evidence" value="ECO:0007669"/>
    <property type="project" value="TreeGrafter"/>
</dbReference>
<dbReference type="Pfam" id="PF17675">
    <property type="entry name" value="APG6_N"/>
    <property type="match status" value="1"/>
</dbReference>
<evidence type="ECO:0000256" key="2">
    <source>
        <dbReference type="ARBA" id="ARBA00023054"/>
    </source>
</evidence>
<dbReference type="KEGG" id="dmk:116929885"/>
<dbReference type="FunFam" id="1.10.418.40:FF:000001">
    <property type="entry name" value="beclin-1 isoform X1"/>
    <property type="match status" value="1"/>
</dbReference>
<evidence type="ECO:0000259" key="5">
    <source>
        <dbReference type="Pfam" id="PF17675"/>
    </source>
</evidence>
<dbReference type="InterPro" id="IPR007243">
    <property type="entry name" value="Atg6/Beclin"/>
</dbReference>
<sequence>MVNRTSQKRNSFFVSSLIWTEMQDDGHVLFCCQRCWTPLKLDTGFSCSLDEHTIAELSLPAVRTPELDYTSQASSLDNYVPSRQDYLSTHQGFTFVGHNIVRTAGNTNNVGHLSHFVKKSARLFDLVSSTSDIDHPLCEDCSDSLLILLEEQLFQSEEECQEYKQFLTKITKETEDENSISLDIIEKELKSLQNEELELKSELSELVHKHEIVSKEIETESEEENNVKQEEDKFWKSYSVHRNQQFQVLDEQLSLECQLKFTRSNLDRLKQTNAFNAAFHLWHVGHFGTINGLRMGRLPSVPVDWTEINAAWGQVTILLSALARKVNLVFQRYKLLPFGSQSCIEDLVENKVYPLYGSGGFRFLWDAKFDSGMCAFLDCLQQFQQKVEGAQQSENDTRRLNFQFPYRMERGRIEDRATRQWYSIKIQFNSEEQWTKALKFMLTNLKWGVAWVAAQNSLPELL</sequence>
<name>A0A0P5ZFC5_9CRUS</name>